<evidence type="ECO:0000256" key="6">
    <source>
        <dbReference type="ARBA" id="ARBA00023010"/>
    </source>
</evidence>
<dbReference type="PANTHER" id="PTHR21527:SF6">
    <property type="entry name" value="NUCLEOPORIN NUP35"/>
    <property type="match status" value="1"/>
</dbReference>
<dbReference type="PANTHER" id="PTHR21527">
    <property type="entry name" value="NUCLEOPORIN NUP35"/>
    <property type="match status" value="1"/>
</dbReference>
<dbReference type="FunFam" id="3.30.70.330:FF:000095">
    <property type="entry name" value="Putative Nucleoporin NUP53"/>
    <property type="match status" value="1"/>
</dbReference>
<keyword evidence="5" id="KW-0653">Protein transport</keyword>
<dbReference type="OMA" id="WRDNISG"/>
<keyword evidence="4 9" id="KW-0509">mRNA transport</keyword>
<evidence type="ECO:0000256" key="8">
    <source>
        <dbReference type="ARBA" id="ARBA00023242"/>
    </source>
</evidence>
<evidence type="ECO:0000256" key="5">
    <source>
        <dbReference type="ARBA" id="ARBA00022927"/>
    </source>
</evidence>
<gene>
    <name evidence="13" type="primary">LOC112283795</name>
    <name evidence="12" type="ORF">PHYPA_009025</name>
</gene>
<evidence type="ECO:0000256" key="2">
    <source>
        <dbReference type="ARBA" id="ARBA00009454"/>
    </source>
</evidence>
<feature type="compositionally biased region" description="Low complexity" evidence="10">
    <location>
        <begin position="169"/>
        <end position="185"/>
    </location>
</feature>
<dbReference type="SUPFAM" id="SSF54928">
    <property type="entry name" value="RNA-binding domain, RBD"/>
    <property type="match status" value="1"/>
</dbReference>
<feature type="region of interest" description="Disordered" evidence="10">
    <location>
        <begin position="78"/>
        <end position="111"/>
    </location>
</feature>
<sequence>MSTPGAAPRSASRGGKSQSLFYRDLSASPITRAPASRRELGTPGQAAAAAALWRENIGGVDPPPPMFTLEDRIERPVDAASVADQTYRNTDSNKYMDGKSPVRTPLSNSPGGFNNYNYPDPIMSNSIFSASPPTPPQNQSAGSPIWWSSSKDRSMHDGISGRAGDKDGGSPVSGVVQPQQQQPGGLLALEPPRDIVRPKVQRFRGATDVVEGDEWVTIFGFGAEETNTVMREFEKCGPIVDYVSGPGGANWAHIKYQNRYDAKKALLKDGTLLNGSLIVGVKPLDPAQLQVLTDKREHPASMTLPPRSTSWGAANASGHVSQRPYYVQRTESGNRSAGVLATPAKSTVSKFVDFVFGM</sequence>
<comment type="similarity">
    <text evidence="2">Belongs to the Nup35 family.</text>
</comment>
<dbReference type="GeneID" id="112283795"/>
<proteinExistence type="inferred from homology"/>
<evidence type="ECO:0000313" key="13">
    <source>
        <dbReference type="EnsemblPlants" id="Pp3c6_16260V3.1"/>
    </source>
</evidence>
<dbReference type="InterPro" id="IPR017389">
    <property type="entry name" value="Nucleoporin_NUP53"/>
</dbReference>
<dbReference type="GO" id="GO:0005543">
    <property type="term" value="F:phospholipid binding"/>
    <property type="evidence" value="ECO:0000318"/>
    <property type="project" value="GO_Central"/>
</dbReference>
<dbReference type="HOGENOM" id="CLU_042110_0_0_1"/>
<dbReference type="InterPro" id="IPR012677">
    <property type="entry name" value="Nucleotide-bd_a/b_plait_sf"/>
</dbReference>
<keyword evidence="7 9" id="KW-0906">Nuclear pore complex</keyword>
<evidence type="ECO:0000259" key="11">
    <source>
        <dbReference type="PROSITE" id="PS51472"/>
    </source>
</evidence>
<feature type="region of interest" description="Disordered" evidence="10">
    <location>
        <begin position="127"/>
        <end position="192"/>
    </location>
</feature>
<dbReference type="InterPro" id="IPR007846">
    <property type="entry name" value="RRM_NUP35_dom"/>
</dbReference>
<evidence type="ECO:0000313" key="12">
    <source>
        <dbReference type="EMBL" id="PNR52651.1"/>
    </source>
</evidence>
<feature type="compositionally biased region" description="Polar residues" evidence="10">
    <location>
        <begin position="127"/>
        <end position="149"/>
    </location>
</feature>
<dbReference type="EnsemblPlants" id="Pp3c6_16260V3.2">
    <property type="protein sequence ID" value="Pp3c6_16260V3.2"/>
    <property type="gene ID" value="Pp3c6_16260"/>
</dbReference>
<evidence type="ECO:0000256" key="1">
    <source>
        <dbReference type="ARBA" id="ARBA00004567"/>
    </source>
</evidence>
<feature type="compositionally biased region" description="Polar residues" evidence="10">
    <location>
        <begin position="83"/>
        <end position="93"/>
    </location>
</feature>
<reference evidence="12 14" key="1">
    <citation type="journal article" date="2008" name="Science">
        <title>The Physcomitrella genome reveals evolutionary insights into the conquest of land by plants.</title>
        <authorList>
            <person name="Rensing S."/>
            <person name="Lang D."/>
            <person name="Zimmer A."/>
            <person name="Terry A."/>
            <person name="Salamov A."/>
            <person name="Shapiro H."/>
            <person name="Nishiyama T."/>
            <person name="Perroud P.-F."/>
            <person name="Lindquist E."/>
            <person name="Kamisugi Y."/>
            <person name="Tanahashi T."/>
            <person name="Sakakibara K."/>
            <person name="Fujita T."/>
            <person name="Oishi K."/>
            <person name="Shin-I T."/>
            <person name="Kuroki Y."/>
            <person name="Toyoda A."/>
            <person name="Suzuki Y."/>
            <person name="Hashimoto A."/>
            <person name="Yamaguchi K."/>
            <person name="Sugano A."/>
            <person name="Kohara Y."/>
            <person name="Fujiyama A."/>
            <person name="Anterola A."/>
            <person name="Aoki S."/>
            <person name="Ashton N."/>
            <person name="Barbazuk W.B."/>
            <person name="Barker E."/>
            <person name="Bennetzen J."/>
            <person name="Bezanilla M."/>
            <person name="Blankenship R."/>
            <person name="Cho S.H."/>
            <person name="Dutcher S."/>
            <person name="Estelle M."/>
            <person name="Fawcett J.A."/>
            <person name="Gundlach H."/>
            <person name="Hanada K."/>
            <person name="Heyl A."/>
            <person name="Hicks K.A."/>
            <person name="Hugh J."/>
            <person name="Lohr M."/>
            <person name="Mayer K."/>
            <person name="Melkozernov A."/>
            <person name="Murata T."/>
            <person name="Nelson D."/>
            <person name="Pils B."/>
            <person name="Prigge M."/>
            <person name="Reiss B."/>
            <person name="Renner T."/>
            <person name="Rombauts S."/>
            <person name="Rushton P."/>
            <person name="Sanderfoot A."/>
            <person name="Schween G."/>
            <person name="Shiu S.-H."/>
            <person name="Stueber K."/>
            <person name="Theodoulou F.L."/>
            <person name="Tu H."/>
            <person name="Van de Peer Y."/>
            <person name="Verrier P.J."/>
            <person name="Waters E."/>
            <person name="Wood A."/>
            <person name="Yang L."/>
            <person name="Cove D."/>
            <person name="Cuming A."/>
            <person name="Hasebe M."/>
            <person name="Lucas S."/>
            <person name="Mishler D.B."/>
            <person name="Reski R."/>
            <person name="Grigoriev I."/>
            <person name="Quatrano R.S."/>
            <person name="Boore J.L."/>
        </authorList>
    </citation>
    <scope>NUCLEOTIDE SEQUENCE [LARGE SCALE GENOMIC DNA]</scope>
    <source>
        <strain evidence="13 14">cv. Gransden 2004</strain>
    </source>
</reference>
<dbReference type="CDD" id="cd12441">
    <property type="entry name" value="RRM_Nup53_like"/>
    <property type="match status" value="1"/>
</dbReference>
<dbReference type="GO" id="GO:0006607">
    <property type="term" value="P:NLS-bearing protein import into nucleus"/>
    <property type="evidence" value="ECO:0000318"/>
    <property type="project" value="GO_Central"/>
</dbReference>
<protein>
    <recommendedName>
        <fullName evidence="11">RRM Nup35-type domain-containing protein</fullName>
    </recommendedName>
</protein>
<dbReference type="Pfam" id="PF05172">
    <property type="entry name" value="RRM_Nup35"/>
    <property type="match status" value="1"/>
</dbReference>
<evidence type="ECO:0000313" key="14">
    <source>
        <dbReference type="Proteomes" id="UP000006727"/>
    </source>
</evidence>
<dbReference type="RefSeq" id="XP_024378722.1">
    <property type="nucleotide sequence ID" value="XM_024522954.2"/>
</dbReference>
<dbReference type="STRING" id="3218.A9U3T2"/>
<dbReference type="PROSITE" id="PS51472">
    <property type="entry name" value="RRM_NUP35"/>
    <property type="match status" value="1"/>
</dbReference>
<reference evidence="12 14" key="2">
    <citation type="journal article" date="2018" name="Plant J.">
        <title>The Physcomitrella patens chromosome-scale assembly reveals moss genome structure and evolution.</title>
        <authorList>
            <person name="Lang D."/>
            <person name="Ullrich K.K."/>
            <person name="Murat F."/>
            <person name="Fuchs J."/>
            <person name="Jenkins J."/>
            <person name="Haas F.B."/>
            <person name="Piednoel M."/>
            <person name="Gundlach H."/>
            <person name="Van Bel M."/>
            <person name="Meyberg R."/>
            <person name="Vives C."/>
            <person name="Morata J."/>
            <person name="Symeonidi A."/>
            <person name="Hiss M."/>
            <person name="Muchero W."/>
            <person name="Kamisugi Y."/>
            <person name="Saleh O."/>
            <person name="Blanc G."/>
            <person name="Decker E.L."/>
            <person name="van Gessel N."/>
            <person name="Grimwood J."/>
            <person name="Hayes R.D."/>
            <person name="Graham S.W."/>
            <person name="Gunter L.E."/>
            <person name="McDaniel S.F."/>
            <person name="Hoernstein S.N.W."/>
            <person name="Larsson A."/>
            <person name="Li F.W."/>
            <person name="Perroud P.F."/>
            <person name="Phillips J."/>
            <person name="Ranjan P."/>
            <person name="Rokshar D.S."/>
            <person name="Rothfels C.J."/>
            <person name="Schneider L."/>
            <person name="Shu S."/>
            <person name="Stevenson D.W."/>
            <person name="Thummler F."/>
            <person name="Tillich M."/>
            <person name="Villarreal Aguilar J.C."/>
            <person name="Widiez T."/>
            <person name="Wong G.K."/>
            <person name="Wymore A."/>
            <person name="Zhang Y."/>
            <person name="Zimmer A.D."/>
            <person name="Quatrano R.S."/>
            <person name="Mayer K.F.X."/>
            <person name="Goodstein D."/>
            <person name="Casacuberta J.M."/>
            <person name="Vandepoele K."/>
            <person name="Reski R."/>
            <person name="Cuming A.C."/>
            <person name="Tuskan G.A."/>
            <person name="Maumus F."/>
            <person name="Salse J."/>
            <person name="Schmutz J."/>
            <person name="Rensing S.A."/>
        </authorList>
    </citation>
    <scope>NUCLEOTIDE SEQUENCE [LARGE SCALE GENOMIC DNA]</scope>
    <source>
        <strain evidence="13 14">cv. Gransden 2004</strain>
    </source>
</reference>
<accession>A9U3T2</accession>
<keyword evidence="8 9" id="KW-0539">Nucleus</keyword>
<dbReference type="GO" id="GO:0051028">
    <property type="term" value="P:mRNA transport"/>
    <property type="evidence" value="ECO:0007669"/>
    <property type="project" value="UniProtKB-UniRule"/>
</dbReference>
<evidence type="ECO:0000256" key="4">
    <source>
        <dbReference type="ARBA" id="ARBA00022816"/>
    </source>
</evidence>
<dbReference type="OrthoDB" id="1733656at2759"/>
<dbReference type="GO" id="GO:0044613">
    <property type="term" value="C:nuclear pore central transport channel"/>
    <property type="evidence" value="ECO:0000318"/>
    <property type="project" value="GO_Central"/>
</dbReference>
<evidence type="ECO:0000256" key="10">
    <source>
        <dbReference type="SAM" id="MobiDB-lite"/>
    </source>
</evidence>
<evidence type="ECO:0000256" key="9">
    <source>
        <dbReference type="PROSITE-ProRule" id="PRU00804"/>
    </source>
</evidence>
<dbReference type="Gene3D" id="3.30.70.330">
    <property type="match status" value="1"/>
</dbReference>
<dbReference type="GO" id="GO:0031965">
    <property type="term" value="C:nuclear membrane"/>
    <property type="evidence" value="ECO:0007669"/>
    <property type="project" value="InterPro"/>
</dbReference>
<dbReference type="AlphaFoldDB" id="A9U3T2"/>
<organism evidence="12">
    <name type="scientific">Physcomitrium patens</name>
    <name type="common">Spreading-leaved earth moss</name>
    <name type="synonym">Physcomitrella patens</name>
    <dbReference type="NCBI Taxonomy" id="3218"/>
    <lineage>
        <taxon>Eukaryota</taxon>
        <taxon>Viridiplantae</taxon>
        <taxon>Streptophyta</taxon>
        <taxon>Embryophyta</taxon>
        <taxon>Bryophyta</taxon>
        <taxon>Bryophytina</taxon>
        <taxon>Bryopsida</taxon>
        <taxon>Funariidae</taxon>
        <taxon>Funariales</taxon>
        <taxon>Funariaceae</taxon>
        <taxon>Physcomitrium</taxon>
    </lineage>
</organism>
<reference evidence="13" key="3">
    <citation type="submission" date="2020-12" db="UniProtKB">
        <authorList>
            <consortium name="EnsemblPlants"/>
        </authorList>
    </citation>
    <scope>IDENTIFICATION</scope>
</reference>
<dbReference type="Gramene" id="Pp3c6_16260V3.3">
    <property type="protein sequence ID" value="Pp3c6_16260V3.3"/>
    <property type="gene ID" value="Pp3c6_16260"/>
</dbReference>
<dbReference type="GO" id="GO:0006999">
    <property type="term" value="P:nuclear pore organization"/>
    <property type="evidence" value="ECO:0000318"/>
    <property type="project" value="GO_Central"/>
</dbReference>
<dbReference type="Gramene" id="Pp3c6_16260V3.1">
    <property type="protein sequence ID" value="Pp3c6_16260V3.1"/>
    <property type="gene ID" value="Pp3c6_16260"/>
</dbReference>
<dbReference type="GO" id="GO:0044615">
    <property type="term" value="C:nuclear pore nuclear basket"/>
    <property type="evidence" value="ECO:0000318"/>
    <property type="project" value="GO_Central"/>
</dbReference>
<name>A9U3T2_PHYPA</name>
<keyword evidence="14" id="KW-1185">Reference proteome</keyword>
<evidence type="ECO:0000256" key="3">
    <source>
        <dbReference type="ARBA" id="ARBA00022448"/>
    </source>
</evidence>
<dbReference type="PIRSF" id="PIRSF038119">
    <property type="entry name" value="Nucleoporin_NUP53"/>
    <property type="match status" value="1"/>
</dbReference>
<comment type="subcellular location">
    <subcellularLocation>
        <location evidence="1">Nucleus</location>
        <location evidence="1">Nuclear pore complex</location>
    </subcellularLocation>
</comment>
<dbReference type="PaxDb" id="3218-PP1S478_13V6.2"/>
<dbReference type="GO" id="GO:0003676">
    <property type="term" value="F:nucleic acid binding"/>
    <property type="evidence" value="ECO:0007669"/>
    <property type="project" value="InterPro"/>
</dbReference>
<feature type="domain" description="RRM Nup35-type" evidence="11">
    <location>
        <begin position="210"/>
        <end position="291"/>
    </location>
</feature>
<feature type="region of interest" description="Disordered" evidence="10">
    <location>
        <begin position="1"/>
        <end position="47"/>
    </location>
</feature>
<dbReference type="EMBL" id="ABEU02000006">
    <property type="protein sequence ID" value="PNR52651.1"/>
    <property type="molecule type" value="Genomic_DNA"/>
</dbReference>
<evidence type="ECO:0000256" key="7">
    <source>
        <dbReference type="ARBA" id="ARBA00023132"/>
    </source>
</evidence>
<dbReference type="InterPro" id="IPR035979">
    <property type="entry name" value="RBD_domain_sf"/>
</dbReference>
<keyword evidence="6" id="KW-0811">Translocation</keyword>
<dbReference type="eggNOG" id="KOG4285">
    <property type="taxonomic scope" value="Eukaryota"/>
</dbReference>
<dbReference type="EnsemblPlants" id="Pp3c6_16260V3.1">
    <property type="protein sequence ID" value="Pp3c6_16260V3.1"/>
    <property type="gene ID" value="Pp3c6_16260"/>
</dbReference>
<dbReference type="EnsemblPlants" id="Pp3c6_16260V3.3">
    <property type="protein sequence ID" value="Pp3c6_16260V3.3"/>
    <property type="gene ID" value="Pp3c6_16260"/>
</dbReference>
<dbReference type="Gramene" id="Pp3c6_16260V3.2">
    <property type="protein sequence ID" value="Pp3c6_16260V3.2"/>
    <property type="gene ID" value="Pp3c6_16260"/>
</dbReference>
<dbReference type="Proteomes" id="UP000006727">
    <property type="component" value="Chromosome 6"/>
</dbReference>
<dbReference type="GO" id="GO:0017056">
    <property type="term" value="F:structural constituent of nuclear pore"/>
    <property type="evidence" value="ECO:0000318"/>
    <property type="project" value="GO_Central"/>
</dbReference>
<keyword evidence="3 9" id="KW-0813">Transport</keyword>